<comment type="similarity">
    <text evidence="5">Belongs to the glutamate--cysteine ligase type 2 family. YbdK subfamily.</text>
</comment>
<dbReference type="InterPro" id="IPR014746">
    <property type="entry name" value="Gln_synth/guanido_kin_cat_dom"/>
</dbReference>
<dbReference type="GO" id="GO:0004357">
    <property type="term" value="F:glutamate-cysteine ligase activity"/>
    <property type="evidence" value="ECO:0007669"/>
    <property type="project" value="UniProtKB-EC"/>
</dbReference>
<dbReference type="NCBIfam" id="NF010044">
    <property type="entry name" value="PRK13517.1-4"/>
    <property type="match status" value="1"/>
</dbReference>
<evidence type="ECO:0000313" key="7">
    <source>
        <dbReference type="EMBL" id="CAJ1497287.1"/>
    </source>
</evidence>
<evidence type="ECO:0000256" key="4">
    <source>
        <dbReference type="ARBA" id="ARBA00048819"/>
    </source>
</evidence>
<keyword evidence="1 5" id="KW-0436">Ligase</keyword>
<reference evidence="7 8" key="1">
    <citation type="submission" date="2023-08" db="EMBL/GenBank/DDBJ databases">
        <authorList>
            <person name="Folkvardsen B D."/>
            <person name="Norman A."/>
        </authorList>
    </citation>
    <scope>NUCLEOTIDE SEQUENCE [LARGE SCALE GENOMIC DNA]</scope>
    <source>
        <strain evidence="7 8">Mu0102</strain>
    </source>
</reference>
<keyword evidence="3 5" id="KW-0067">ATP-binding</keyword>
<feature type="region of interest" description="Disordered" evidence="6">
    <location>
        <begin position="1"/>
        <end position="21"/>
    </location>
</feature>
<dbReference type="EMBL" id="OY726398">
    <property type="protein sequence ID" value="CAJ1497287.1"/>
    <property type="molecule type" value="Genomic_DNA"/>
</dbReference>
<dbReference type="InterPro" id="IPR011793">
    <property type="entry name" value="YbdK"/>
</dbReference>
<evidence type="ECO:0000256" key="3">
    <source>
        <dbReference type="ARBA" id="ARBA00022840"/>
    </source>
</evidence>
<proteinExistence type="inferred from homology"/>
<evidence type="ECO:0000256" key="6">
    <source>
        <dbReference type="SAM" id="MobiDB-lite"/>
    </source>
</evidence>
<dbReference type="RefSeq" id="WP_308485408.1">
    <property type="nucleotide sequence ID" value="NZ_OY726398.1"/>
</dbReference>
<dbReference type="InterPro" id="IPR050141">
    <property type="entry name" value="GCL_type2/YbdK_subfam"/>
</dbReference>
<dbReference type="NCBIfam" id="TIGR02050">
    <property type="entry name" value="gshA_cyan_rel"/>
    <property type="match status" value="1"/>
</dbReference>
<dbReference type="SUPFAM" id="SSF55931">
    <property type="entry name" value="Glutamine synthetase/guanido kinase"/>
    <property type="match status" value="1"/>
</dbReference>
<dbReference type="EC" id="6.3.2.2" evidence="5"/>
<accession>A0ABM9LDM8</accession>
<dbReference type="Pfam" id="PF04107">
    <property type="entry name" value="GCS2"/>
    <property type="match status" value="1"/>
</dbReference>
<evidence type="ECO:0000256" key="2">
    <source>
        <dbReference type="ARBA" id="ARBA00022741"/>
    </source>
</evidence>
<keyword evidence="2 5" id="KW-0547">Nucleotide-binding</keyword>
<name>A0ABM9LDM8_9MYCO</name>
<dbReference type="Gene3D" id="3.30.590.20">
    <property type="match status" value="1"/>
</dbReference>
<dbReference type="HAMAP" id="MF_01609">
    <property type="entry name" value="Glu_cys_ligase_2"/>
    <property type="match status" value="1"/>
</dbReference>
<evidence type="ECO:0000313" key="8">
    <source>
        <dbReference type="Proteomes" id="UP001190464"/>
    </source>
</evidence>
<evidence type="ECO:0000256" key="1">
    <source>
        <dbReference type="ARBA" id="ARBA00022598"/>
    </source>
</evidence>
<protein>
    <recommendedName>
        <fullName evidence="5">Putative glutamate--cysteine ligase 2</fullName>
        <ecNumber evidence="5">6.3.2.2</ecNumber>
    </recommendedName>
    <alternativeName>
        <fullName evidence="5">Gamma-glutamylcysteine synthetase 2</fullName>
        <shortName evidence="5">GCS 2</shortName>
        <shortName evidence="5">Gamma-GCS 2</shortName>
    </alternativeName>
</protein>
<keyword evidence="8" id="KW-1185">Reference proteome</keyword>
<dbReference type="PANTHER" id="PTHR36510">
    <property type="entry name" value="GLUTAMATE--CYSTEINE LIGASE 2-RELATED"/>
    <property type="match status" value="1"/>
</dbReference>
<organism evidence="7 8">
    <name type="scientific">[Mycobacterium] holstebronense</name>
    <dbReference type="NCBI Taxonomy" id="3064288"/>
    <lineage>
        <taxon>Bacteria</taxon>
        <taxon>Bacillati</taxon>
        <taxon>Actinomycetota</taxon>
        <taxon>Actinomycetes</taxon>
        <taxon>Mycobacteriales</taxon>
        <taxon>Mycobacteriaceae</taxon>
        <taxon>Mycolicibacterium</taxon>
    </lineage>
</organism>
<dbReference type="Proteomes" id="UP001190464">
    <property type="component" value="Chromosome"/>
</dbReference>
<dbReference type="InterPro" id="IPR006336">
    <property type="entry name" value="GCS2"/>
</dbReference>
<dbReference type="NCBIfam" id="NF010042">
    <property type="entry name" value="PRK13517.1-2"/>
    <property type="match status" value="1"/>
</dbReference>
<sequence length="395" mass="44253">MPESGLPVVSSAPDSPPNWASSRSEARIEFARSARPTIGVEWELALVDAQTRDLSNEASAVLSELGENPRVHKELLRNTVELVTGICDNTGEAIEDLRQTLTTTRPIVHAQGMELFGAGTHPFAQWSAQKLTDAPRYAELIKRTQWWGRQMLIWGVHVHVGVSSSYKVMPIISSLLQHYPHLLALSASSPWWDGHDTGYASNRAMMFQQLPTAGLPFQFQTWEEFEGFVYDQKKTGIIDHTNEIRWDIRPSPHLGTIEVRVCDGVSNLRELGALVALTHCLIVDLDRRLEADESLPTMPPWHVQENKWRAARYGLDAEIILDADSNERLVTEDLDELLNRLEPVAARLQCADELAAVADIYRTGASYQRQRRVAEEHDGDLRAVVDALVGELDIS</sequence>
<evidence type="ECO:0000256" key="5">
    <source>
        <dbReference type="HAMAP-Rule" id="MF_01609"/>
    </source>
</evidence>
<comment type="function">
    <text evidence="5">ATP-dependent carboxylate-amine ligase which exhibits weak glutamate--cysteine ligase activity.</text>
</comment>
<gene>
    <name evidence="7" type="ORF">MU0102_000429</name>
</gene>
<comment type="catalytic activity">
    <reaction evidence="4 5">
        <text>L-cysteine + L-glutamate + ATP = gamma-L-glutamyl-L-cysteine + ADP + phosphate + H(+)</text>
        <dbReference type="Rhea" id="RHEA:13285"/>
        <dbReference type="ChEBI" id="CHEBI:15378"/>
        <dbReference type="ChEBI" id="CHEBI:29985"/>
        <dbReference type="ChEBI" id="CHEBI:30616"/>
        <dbReference type="ChEBI" id="CHEBI:35235"/>
        <dbReference type="ChEBI" id="CHEBI:43474"/>
        <dbReference type="ChEBI" id="CHEBI:58173"/>
        <dbReference type="ChEBI" id="CHEBI:456216"/>
        <dbReference type="EC" id="6.3.2.2"/>
    </reaction>
</comment>
<dbReference type="NCBIfam" id="NF010043">
    <property type="entry name" value="PRK13517.1-3"/>
    <property type="match status" value="1"/>
</dbReference>
<dbReference type="PANTHER" id="PTHR36510:SF1">
    <property type="entry name" value="GLUTAMATE--CYSTEINE LIGASE 2-RELATED"/>
    <property type="match status" value="1"/>
</dbReference>